<evidence type="ECO:0000256" key="1">
    <source>
        <dbReference type="ARBA" id="ARBA00010457"/>
    </source>
</evidence>
<reference evidence="5" key="1">
    <citation type="journal article" date="2019" name="Int. J. Syst. Evol. Microbiol.">
        <title>The Global Catalogue of Microorganisms (GCM) 10K type strain sequencing project: providing services to taxonomists for standard genome sequencing and annotation.</title>
        <authorList>
            <consortium name="The Broad Institute Genomics Platform"/>
            <consortium name="The Broad Institute Genome Sequencing Center for Infectious Disease"/>
            <person name="Wu L."/>
            <person name="Ma J."/>
        </authorList>
    </citation>
    <scope>NUCLEOTIDE SEQUENCE [LARGE SCALE GENOMIC DNA]</scope>
    <source>
        <strain evidence="5">R28</strain>
    </source>
</reference>
<comment type="similarity">
    <text evidence="1">Belongs to the Cu-Zn superoxide dismutase family.</text>
</comment>
<dbReference type="Gene3D" id="2.60.40.200">
    <property type="entry name" value="Superoxide dismutase, copper/zinc binding domain"/>
    <property type="match status" value="1"/>
</dbReference>
<evidence type="ECO:0000313" key="4">
    <source>
        <dbReference type="EMBL" id="MFD2045175.1"/>
    </source>
</evidence>
<dbReference type="EMBL" id="JBHUHQ010000016">
    <property type="protein sequence ID" value="MFD2045175.1"/>
    <property type="molecule type" value="Genomic_DNA"/>
</dbReference>
<feature type="region of interest" description="Disordered" evidence="2">
    <location>
        <begin position="146"/>
        <end position="194"/>
    </location>
</feature>
<evidence type="ECO:0000259" key="3">
    <source>
        <dbReference type="Pfam" id="PF00080"/>
    </source>
</evidence>
<dbReference type="SUPFAM" id="SSF49329">
    <property type="entry name" value="Cu,Zn superoxide dismutase-like"/>
    <property type="match status" value="1"/>
</dbReference>
<gene>
    <name evidence="4" type="ORF">ACFSJF_12915</name>
</gene>
<name>A0ABW4W327_9BACI</name>
<proteinExistence type="inferred from homology"/>
<feature type="domain" description="Superoxide dismutase copper/zinc binding" evidence="3">
    <location>
        <begin position="36"/>
        <end position="167"/>
    </location>
</feature>
<evidence type="ECO:0000256" key="2">
    <source>
        <dbReference type="SAM" id="MobiDB-lite"/>
    </source>
</evidence>
<dbReference type="RefSeq" id="WP_377557795.1">
    <property type="nucleotide sequence ID" value="NZ_JBHUHQ010000016.1"/>
</dbReference>
<keyword evidence="5" id="KW-1185">Reference proteome</keyword>
<sequence length="194" mass="20420">MRFLFLMLLFVLASCQPNEEITSKTVDMYNTDGDMVGTAELTEQPDGVEVKLTLEGLTPGFHGAHIHEFPICEGPDFQSAGNHLDPEGNEHGLMHPDGAHLGDLPNVEADDGGLVDAELMLAGATLTDGKNSILTGEGTSLVITEGQDDGVSQPAGDSGARVLCGEIKSGKQDESTESPESPTDPTDTNEDQGK</sequence>
<dbReference type="Pfam" id="PF00080">
    <property type="entry name" value="Sod_Cu"/>
    <property type="match status" value="1"/>
</dbReference>
<dbReference type="Proteomes" id="UP001597383">
    <property type="component" value="Unassembled WGS sequence"/>
</dbReference>
<protein>
    <submittedName>
        <fullName evidence="4">Superoxide dismutase family protein</fullName>
    </submittedName>
</protein>
<dbReference type="PANTHER" id="PTHR10003">
    <property type="entry name" value="SUPEROXIDE DISMUTASE CU-ZN -RELATED"/>
    <property type="match status" value="1"/>
</dbReference>
<dbReference type="InterPro" id="IPR024134">
    <property type="entry name" value="SOD_Cu/Zn_/chaperone"/>
</dbReference>
<evidence type="ECO:0000313" key="5">
    <source>
        <dbReference type="Proteomes" id="UP001597383"/>
    </source>
</evidence>
<accession>A0ABW4W327</accession>
<dbReference type="CDD" id="cd00305">
    <property type="entry name" value="Cu-Zn_Superoxide_Dismutase"/>
    <property type="match status" value="1"/>
</dbReference>
<comment type="caution">
    <text evidence="4">The sequence shown here is derived from an EMBL/GenBank/DDBJ whole genome shotgun (WGS) entry which is preliminary data.</text>
</comment>
<organism evidence="4 5">
    <name type="scientific">Ornithinibacillus salinisoli</name>
    <dbReference type="NCBI Taxonomy" id="1848459"/>
    <lineage>
        <taxon>Bacteria</taxon>
        <taxon>Bacillati</taxon>
        <taxon>Bacillota</taxon>
        <taxon>Bacilli</taxon>
        <taxon>Bacillales</taxon>
        <taxon>Bacillaceae</taxon>
        <taxon>Ornithinibacillus</taxon>
    </lineage>
</organism>
<dbReference type="InterPro" id="IPR036423">
    <property type="entry name" value="SOD-like_Cu/Zn_dom_sf"/>
</dbReference>
<dbReference type="InterPro" id="IPR001424">
    <property type="entry name" value="SOD_Cu_Zn_dom"/>
</dbReference>
<dbReference type="PROSITE" id="PS51257">
    <property type="entry name" value="PROKAR_LIPOPROTEIN"/>
    <property type="match status" value="1"/>
</dbReference>